<organism evidence="2 3">
    <name type="scientific">Alicyclobacillus dauci</name>
    <dbReference type="NCBI Taxonomy" id="1475485"/>
    <lineage>
        <taxon>Bacteria</taxon>
        <taxon>Bacillati</taxon>
        <taxon>Bacillota</taxon>
        <taxon>Bacilli</taxon>
        <taxon>Bacillales</taxon>
        <taxon>Alicyclobacillaceae</taxon>
        <taxon>Alicyclobacillus</taxon>
    </lineage>
</organism>
<reference evidence="2" key="1">
    <citation type="submission" date="2022-08" db="EMBL/GenBank/DDBJ databases">
        <title>Alicyclobacillus dauci DSM2870, complete genome.</title>
        <authorList>
            <person name="Wang Q."/>
            <person name="Cai R."/>
            <person name="Wang Z."/>
        </authorList>
    </citation>
    <scope>NUCLEOTIDE SEQUENCE</scope>
    <source>
        <strain evidence="2">DSM 28700</strain>
    </source>
</reference>
<keyword evidence="1" id="KW-0472">Membrane</keyword>
<sequence length="65" mass="7070">MPTLVLTDFVVLEEDDDDEPGAAHPDMRAVIETAVAATPIGPLNLLLRFTLFGVIDICAPLFLLY</sequence>
<evidence type="ECO:0000313" key="3">
    <source>
        <dbReference type="Proteomes" id="UP001164803"/>
    </source>
</evidence>
<protein>
    <submittedName>
        <fullName evidence="2">Uncharacterized protein</fullName>
    </submittedName>
</protein>
<name>A0ABY6Z412_9BACL</name>
<gene>
    <name evidence="2" type="ORF">NZD86_00280</name>
</gene>
<evidence type="ECO:0000256" key="1">
    <source>
        <dbReference type="SAM" id="Phobius"/>
    </source>
</evidence>
<keyword evidence="3" id="KW-1185">Reference proteome</keyword>
<proteinExistence type="predicted"/>
<feature type="transmembrane region" description="Helical" evidence="1">
    <location>
        <begin position="45"/>
        <end position="64"/>
    </location>
</feature>
<dbReference type="EMBL" id="CP104064">
    <property type="protein sequence ID" value="WAH37056.1"/>
    <property type="molecule type" value="Genomic_DNA"/>
</dbReference>
<dbReference type="Proteomes" id="UP001164803">
    <property type="component" value="Chromosome"/>
</dbReference>
<evidence type="ECO:0000313" key="2">
    <source>
        <dbReference type="EMBL" id="WAH37056.1"/>
    </source>
</evidence>
<keyword evidence="1" id="KW-1133">Transmembrane helix</keyword>
<dbReference type="RefSeq" id="WP_268044489.1">
    <property type="nucleotide sequence ID" value="NZ_CP104064.1"/>
</dbReference>
<accession>A0ABY6Z412</accession>
<keyword evidence="1" id="KW-0812">Transmembrane</keyword>